<dbReference type="Pfam" id="PF15992">
    <property type="entry name" value="DUF4769"/>
    <property type="match status" value="1"/>
</dbReference>
<dbReference type="InterPro" id="IPR031934">
    <property type="entry name" value="DUF4769"/>
</dbReference>
<dbReference type="OrthoDB" id="7546895at2759"/>
<evidence type="ECO:0000313" key="1">
    <source>
        <dbReference type="EMBL" id="KAF0745158.1"/>
    </source>
</evidence>
<gene>
    <name evidence="1" type="ORF">FWK35_00019518</name>
</gene>
<protein>
    <submittedName>
        <fullName evidence="1">C2H2-type domain-containing protein</fullName>
    </submittedName>
</protein>
<keyword evidence="2" id="KW-1185">Reference proteome</keyword>
<proteinExistence type="predicted"/>
<sequence length="789" mass="92004">MKDFGNNLSLQRLIDEFNDIEVNGISIYTPEGLFIGDNLALNSISEFSKSFSANYFCRFCKAHKSLTHTLCEENDSLLQTGIYSEAILNNITSFHVVKNFSVDVMHDVFEGICHYNMCHIINCYTELVKVFSLGELNFRKQNFNYGCIEIGNMSPPIETIHLKNFHLKMSAREMMTFVHYFSLIVGDLVPEDDAVWLFYLNFLEIVDTLLSTQFTQNSILLSKNNIKQHNSDYILLFQDNLKPKHHLLTHYPTIILNSGPPKHFWCLRYEAKHKEMKIYAHVITSRKNISITLAKKFQYKFINNILNNYPNECVKEMSYKICTNHNQLIQRNLGLSVDEFDCYSQVELKGTTYKVDYLVSNFTDELCLYEILQIIFIKINGDIKFIVNQVQIENYNSHLKAYQVNNINNFNDESVINVFTNMNYNNIPSSQHANNNSTDQLLITIESSIDKSNYEDNLMLKKLLTDWKLEIIYQRCLDQKIDVETLQYIQHHHVAMLLNDFPLGVMIQFEHHVKKYQNLSNNHSDITIINSKITTTNELPCTSVQPEASEKKKKEIVELVQMLLNNTQGSLIFDYFKNHNMLNESCRNLLIEIIISDLIKKDLTITIKLANYISDAIDTVFPSEIKDVYFIKDSINKSPKRKLYIRTMKQNGLIPVIHKELSQLKTNVSRAMDALNNSFEIEPDSKQHSSYLSDKDMTWTEIKDIWRKTINYRLHFLKNNNPAEIFNKWQQYTKPMGYKLIDIDFLRIHTNCNNFGMAFENSSSNFISILNLRVKDGGSKKLLEIFKKP</sequence>
<evidence type="ECO:0000313" key="2">
    <source>
        <dbReference type="Proteomes" id="UP000478052"/>
    </source>
</evidence>
<reference evidence="1 2" key="1">
    <citation type="submission" date="2019-08" db="EMBL/GenBank/DDBJ databases">
        <title>Whole genome of Aphis craccivora.</title>
        <authorList>
            <person name="Voronova N.V."/>
            <person name="Shulinski R.S."/>
            <person name="Bandarenka Y.V."/>
            <person name="Zhorov D.G."/>
            <person name="Warner D."/>
        </authorList>
    </citation>
    <scope>NUCLEOTIDE SEQUENCE [LARGE SCALE GENOMIC DNA]</scope>
    <source>
        <strain evidence="1">180601</strain>
        <tissue evidence="1">Whole Body</tissue>
    </source>
</reference>
<accession>A0A6G0XWQ0</accession>
<dbReference type="Proteomes" id="UP000478052">
    <property type="component" value="Unassembled WGS sequence"/>
</dbReference>
<organism evidence="1 2">
    <name type="scientific">Aphis craccivora</name>
    <name type="common">Cowpea aphid</name>
    <dbReference type="NCBI Taxonomy" id="307492"/>
    <lineage>
        <taxon>Eukaryota</taxon>
        <taxon>Metazoa</taxon>
        <taxon>Ecdysozoa</taxon>
        <taxon>Arthropoda</taxon>
        <taxon>Hexapoda</taxon>
        <taxon>Insecta</taxon>
        <taxon>Pterygota</taxon>
        <taxon>Neoptera</taxon>
        <taxon>Paraneoptera</taxon>
        <taxon>Hemiptera</taxon>
        <taxon>Sternorrhyncha</taxon>
        <taxon>Aphidomorpha</taxon>
        <taxon>Aphidoidea</taxon>
        <taxon>Aphididae</taxon>
        <taxon>Aphidini</taxon>
        <taxon>Aphis</taxon>
        <taxon>Aphis</taxon>
    </lineage>
</organism>
<comment type="caution">
    <text evidence="1">The sequence shown here is derived from an EMBL/GenBank/DDBJ whole genome shotgun (WGS) entry which is preliminary data.</text>
</comment>
<name>A0A6G0XWQ0_APHCR</name>
<dbReference type="AlphaFoldDB" id="A0A6G0XWQ0"/>
<dbReference type="EMBL" id="VUJU01007476">
    <property type="protein sequence ID" value="KAF0745158.1"/>
    <property type="molecule type" value="Genomic_DNA"/>
</dbReference>